<dbReference type="AlphaFoldDB" id="A0AAD2CYN8"/>
<protein>
    <submittedName>
        <fullName evidence="1">Uncharacterized protein</fullName>
    </submittedName>
</protein>
<gene>
    <name evidence="1" type="ORF">ECRASSUSDP1_LOCUS15322</name>
</gene>
<dbReference type="Proteomes" id="UP001295684">
    <property type="component" value="Unassembled WGS sequence"/>
</dbReference>
<evidence type="ECO:0000313" key="1">
    <source>
        <dbReference type="EMBL" id="CAI2373973.1"/>
    </source>
</evidence>
<name>A0AAD2CYN8_EUPCR</name>
<dbReference type="EMBL" id="CAMPGE010015343">
    <property type="protein sequence ID" value="CAI2373973.1"/>
    <property type="molecule type" value="Genomic_DNA"/>
</dbReference>
<organism evidence="1 2">
    <name type="scientific">Euplotes crassus</name>
    <dbReference type="NCBI Taxonomy" id="5936"/>
    <lineage>
        <taxon>Eukaryota</taxon>
        <taxon>Sar</taxon>
        <taxon>Alveolata</taxon>
        <taxon>Ciliophora</taxon>
        <taxon>Intramacronucleata</taxon>
        <taxon>Spirotrichea</taxon>
        <taxon>Hypotrichia</taxon>
        <taxon>Euplotida</taxon>
        <taxon>Euplotidae</taxon>
        <taxon>Moneuplotes</taxon>
    </lineage>
</organism>
<evidence type="ECO:0000313" key="2">
    <source>
        <dbReference type="Proteomes" id="UP001295684"/>
    </source>
</evidence>
<sequence>MENLCKALTRKSHSRIKKIFGGLDNLLYPKCYTGDGPLMSYSVAMSAKSKQDMKGLRVIKVENPSAPHNFEDFWGFNFMRMLSDGIVTSGANMRVGSPYPVRFENYEFDVKLEDGTHAYLWDGKKEIGIRTRSSTTREVIDRYFSEKEELNQYYNWTLFVSEEEPKDEKAVFLKENEAHHITNYLHSELECQIILVEAGPNTVHKYFRQGLEVKNPSDVLYVAVQFGEVQKDDLVYGKDGAIDFMDPSHQDVGRYNLLNGYTQLILEHQTTCWFNASQPN</sequence>
<accession>A0AAD2CYN8</accession>
<reference evidence="1" key="1">
    <citation type="submission" date="2023-07" db="EMBL/GenBank/DDBJ databases">
        <authorList>
            <consortium name="AG Swart"/>
            <person name="Singh M."/>
            <person name="Singh A."/>
            <person name="Seah K."/>
            <person name="Emmerich C."/>
        </authorList>
    </citation>
    <scope>NUCLEOTIDE SEQUENCE</scope>
    <source>
        <strain evidence="1">DP1</strain>
    </source>
</reference>
<proteinExistence type="predicted"/>
<comment type="caution">
    <text evidence="1">The sequence shown here is derived from an EMBL/GenBank/DDBJ whole genome shotgun (WGS) entry which is preliminary data.</text>
</comment>
<keyword evidence="2" id="KW-1185">Reference proteome</keyword>